<dbReference type="FunFam" id="3.40.50.300:FF:000112">
    <property type="entry name" value="Eukaryotic translation initiation factor 5B"/>
    <property type="match status" value="1"/>
</dbReference>
<evidence type="ECO:0000256" key="9">
    <source>
        <dbReference type="SAM" id="MobiDB-lite"/>
    </source>
</evidence>
<dbReference type="SUPFAM" id="SSF52156">
    <property type="entry name" value="Initiation factor IF2/eIF5b, domain 3"/>
    <property type="match status" value="1"/>
</dbReference>
<dbReference type="PANTHER" id="PTHR43381">
    <property type="entry name" value="TRANSLATION INITIATION FACTOR IF-2-RELATED"/>
    <property type="match status" value="1"/>
</dbReference>
<dbReference type="InterPro" id="IPR005225">
    <property type="entry name" value="Small_GTP-bd"/>
</dbReference>
<dbReference type="InterPro" id="IPR015760">
    <property type="entry name" value="TIF_IF2"/>
</dbReference>
<evidence type="ECO:0000256" key="1">
    <source>
        <dbReference type="ARBA" id="ARBA00007733"/>
    </source>
</evidence>
<dbReference type="SUPFAM" id="SSF52540">
    <property type="entry name" value="P-loop containing nucleoside triphosphate hydrolases"/>
    <property type="match status" value="1"/>
</dbReference>
<dbReference type="Pfam" id="PF14578">
    <property type="entry name" value="GTP_EFTU_D4"/>
    <property type="match status" value="1"/>
</dbReference>
<evidence type="ECO:0000256" key="5">
    <source>
        <dbReference type="ARBA" id="ARBA00022917"/>
    </source>
</evidence>
<keyword evidence="4" id="KW-0547">Nucleotide-binding</keyword>
<dbReference type="Gene3D" id="3.40.50.10050">
    <property type="entry name" value="Translation initiation factor IF- 2, domain 3"/>
    <property type="match status" value="1"/>
</dbReference>
<evidence type="ECO:0000256" key="2">
    <source>
        <dbReference type="ARBA" id="ARBA00013824"/>
    </source>
</evidence>
<accession>A0A1Y1S981</accession>
<dbReference type="SUPFAM" id="SSF50447">
    <property type="entry name" value="Translation proteins"/>
    <property type="match status" value="1"/>
</dbReference>
<keyword evidence="5" id="KW-0648">Protein biosynthesis</keyword>
<dbReference type="InterPro" id="IPR027417">
    <property type="entry name" value="P-loop_NTPase"/>
</dbReference>
<evidence type="ECO:0000259" key="10">
    <source>
        <dbReference type="PROSITE" id="PS51722"/>
    </source>
</evidence>
<dbReference type="GO" id="GO:0005739">
    <property type="term" value="C:mitochondrion"/>
    <property type="evidence" value="ECO:0007669"/>
    <property type="project" value="TreeGrafter"/>
</dbReference>
<dbReference type="AlphaFoldDB" id="A0A1Y1S981"/>
<dbReference type="InterPro" id="IPR029459">
    <property type="entry name" value="EFTU-type"/>
</dbReference>
<keyword evidence="6" id="KW-0342">GTP-binding</keyword>
<evidence type="ECO:0000256" key="7">
    <source>
        <dbReference type="ARBA" id="ARBA00032478"/>
    </source>
</evidence>
<dbReference type="PROSITE" id="PS51722">
    <property type="entry name" value="G_TR_2"/>
    <property type="match status" value="1"/>
</dbReference>
<dbReference type="InterPro" id="IPR036925">
    <property type="entry name" value="TIF_IF2_dom3_sf"/>
</dbReference>
<name>A0A1Y1S981_9MICR</name>
<evidence type="ECO:0000256" key="6">
    <source>
        <dbReference type="ARBA" id="ARBA00023134"/>
    </source>
</evidence>
<dbReference type="FunFam" id="2.40.30.10:FF:000013">
    <property type="entry name" value="eukaryotic translation initiation factor 5B"/>
    <property type="match status" value="1"/>
</dbReference>
<reference evidence="11 12" key="1">
    <citation type="journal article" date="2017" name="Environ. Microbiol.">
        <title>Decay of the glycolytic pathway and adaptation to intranuclear parasitism within Enterocytozoonidae microsporidia.</title>
        <authorList>
            <person name="Wiredu Boakye D."/>
            <person name="Jaroenlak P."/>
            <person name="Prachumwat A."/>
            <person name="Williams T.A."/>
            <person name="Bateman K.S."/>
            <person name="Itsathitphaisarn O."/>
            <person name="Sritunyalucksana K."/>
            <person name="Paszkiewicz K.H."/>
            <person name="Moore K.A."/>
            <person name="Stentiford G.D."/>
            <person name="Williams B.A."/>
        </authorList>
    </citation>
    <scope>NUCLEOTIDE SEQUENCE [LARGE SCALE GENOMIC DNA]</scope>
    <source>
        <strain evidence="11 12">GB1</strain>
    </source>
</reference>
<dbReference type="OrthoDB" id="4928at2759"/>
<dbReference type="InterPro" id="IPR000795">
    <property type="entry name" value="T_Tr_GTP-bd_dom"/>
</dbReference>
<dbReference type="PRINTS" id="PR00315">
    <property type="entry name" value="ELONGATNFCT"/>
</dbReference>
<dbReference type="Proteomes" id="UP000192639">
    <property type="component" value="Unassembled WGS sequence"/>
</dbReference>
<keyword evidence="3" id="KW-0396">Initiation factor</keyword>
<evidence type="ECO:0000256" key="8">
    <source>
        <dbReference type="SAM" id="Coils"/>
    </source>
</evidence>
<dbReference type="Pfam" id="PF00009">
    <property type="entry name" value="GTP_EFTU"/>
    <property type="match status" value="1"/>
</dbReference>
<evidence type="ECO:0000313" key="12">
    <source>
        <dbReference type="Proteomes" id="UP000192639"/>
    </source>
</evidence>
<evidence type="ECO:0000313" key="11">
    <source>
        <dbReference type="EMBL" id="ORD95023.1"/>
    </source>
</evidence>
<dbReference type="Gene3D" id="2.40.30.10">
    <property type="entry name" value="Translation factors"/>
    <property type="match status" value="2"/>
</dbReference>
<dbReference type="NCBIfam" id="NF003078">
    <property type="entry name" value="PRK04004.1"/>
    <property type="match status" value="1"/>
</dbReference>
<keyword evidence="12" id="KW-1185">Reference proteome</keyword>
<evidence type="ECO:0000256" key="4">
    <source>
        <dbReference type="ARBA" id="ARBA00022741"/>
    </source>
</evidence>
<dbReference type="PANTHER" id="PTHR43381:SF4">
    <property type="entry name" value="EUKARYOTIC TRANSLATION INITIATION FACTOR 5B"/>
    <property type="match status" value="1"/>
</dbReference>
<dbReference type="GO" id="GO:0005525">
    <property type="term" value="F:GTP binding"/>
    <property type="evidence" value="ECO:0007669"/>
    <property type="project" value="UniProtKB-KW"/>
</dbReference>
<organism evidence="11 12">
    <name type="scientific">Enterospora canceri</name>
    <dbReference type="NCBI Taxonomy" id="1081671"/>
    <lineage>
        <taxon>Eukaryota</taxon>
        <taxon>Fungi</taxon>
        <taxon>Fungi incertae sedis</taxon>
        <taxon>Microsporidia</taxon>
        <taxon>Enterocytozoonidae</taxon>
        <taxon>Enterospora</taxon>
    </lineage>
</organism>
<protein>
    <recommendedName>
        <fullName evidence="2">Eukaryotic translation initiation factor 5B</fullName>
    </recommendedName>
    <alternativeName>
        <fullName evidence="7">Translation initiation factor IF-2</fullName>
    </alternativeName>
</protein>
<dbReference type="CDD" id="cd03703">
    <property type="entry name" value="aeIF5B_II"/>
    <property type="match status" value="1"/>
</dbReference>
<evidence type="ECO:0000256" key="3">
    <source>
        <dbReference type="ARBA" id="ARBA00022540"/>
    </source>
</evidence>
<comment type="similarity">
    <text evidence="1">Belongs to the TRAFAC class translation factor GTPase superfamily. Classic translation factor GTPase family. IF-2 subfamily.</text>
</comment>
<dbReference type="Gene3D" id="3.40.50.300">
    <property type="entry name" value="P-loop containing nucleotide triphosphate hydrolases"/>
    <property type="match status" value="1"/>
</dbReference>
<dbReference type="EMBL" id="LWDP01000005">
    <property type="protein sequence ID" value="ORD95023.1"/>
    <property type="molecule type" value="Genomic_DNA"/>
</dbReference>
<dbReference type="InterPro" id="IPR009000">
    <property type="entry name" value="Transl_B-barrel_sf"/>
</dbReference>
<dbReference type="InterPro" id="IPR023115">
    <property type="entry name" value="TIF_IF2_dom3"/>
</dbReference>
<dbReference type="GO" id="GO:0003743">
    <property type="term" value="F:translation initiation factor activity"/>
    <property type="evidence" value="ECO:0007669"/>
    <property type="project" value="UniProtKB-KW"/>
</dbReference>
<feature type="domain" description="Tr-type G" evidence="10">
    <location>
        <begin position="127"/>
        <end position="337"/>
    </location>
</feature>
<sequence>MVEEKDKKKTVVTKTIVSSSGPKRKGTLNIAALRKQQQSKAQEDQALKDAQAEIAKEAKLLREKLEKERIEVEAREAAAKEASEKTMKLKKNLNRIMMCTRKKEMVKNELEQDTNENKIEKEEGRNYKSPICCILGHVDTGKTKILDKLRESNVQGGEAGGITQQIGATFFPTEILAQKCGLAIPDLPGILVIDTPGHESFSNLRSRGSSLCNLAILVVDICHALEPQTIESIRLLKQRKTPFIVALNKIDRIYQWNSTEYGQFDLKKQSDYTQSEFRSLVDKTIMGFAEQELNAALFNENKNVKKVVSLVPTSAITGEGIPDLIKLFLGLSHQFMLEKMKIKEFVECTVLEVKQVEGFGLTLDGILSNGTLREGDKVALNGIDGPITATIRTLLVPQPLKELRVKSQYLSVKSVKASMGIKLVAQSLDKNNSIENAVAGSKLYVIGTKRGLVESEAIKLLKEDFQAVMSEIETVEEGVHVAANTLGSMEALLSFLKSKKVPVSNVSLGRIKKKDILKCGGMNNKFYRVILSFDVPLEKDLVETAQELDVKFFLAPIIYHLYDFYNEFTENVSKMDKSKHSEEATFPVKLRILPNCAFCSRSPLVLGVEILQGTVKLNTPLCVFGKNGLCKLGRVTSIEEKKKSVQKATKRKQVAIKIEVDRGESPKMVDRHFKATDEIYSIITRKSIDLLKEHFKDELDQEHLELLFFLKKKLNII</sequence>
<dbReference type="NCBIfam" id="TIGR00231">
    <property type="entry name" value="small_GTP"/>
    <property type="match status" value="1"/>
</dbReference>
<gene>
    <name evidence="11" type="primary">IF2P</name>
    <name evidence="11" type="ORF">ECANGB1_1672</name>
</gene>
<dbReference type="Pfam" id="PF11987">
    <property type="entry name" value="IF-2"/>
    <property type="match status" value="1"/>
</dbReference>
<keyword evidence="8" id="KW-0175">Coiled coil</keyword>
<feature type="region of interest" description="Disordered" evidence="9">
    <location>
        <begin position="1"/>
        <end position="28"/>
    </location>
</feature>
<proteinExistence type="inferred from homology"/>
<feature type="coiled-coil region" evidence="8">
    <location>
        <begin position="33"/>
        <end position="123"/>
    </location>
</feature>
<dbReference type="CDD" id="cd01887">
    <property type="entry name" value="IF2_eIF5B"/>
    <property type="match status" value="1"/>
</dbReference>
<dbReference type="GO" id="GO:0003924">
    <property type="term" value="F:GTPase activity"/>
    <property type="evidence" value="ECO:0007669"/>
    <property type="project" value="InterPro"/>
</dbReference>
<comment type="caution">
    <text evidence="11">The sequence shown here is derived from an EMBL/GenBank/DDBJ whole genome shotgun (WGS) entry which is preliminary data.</text>
</comment>
<dbReference type="VEuPathDB" id="MicrosporidiaDB:ECANGB1_1672"/>